<organism evidence="8 9">
    <name type="scientific">Chironomus riparius</name>
    <dbReference type="NCBI Taxonomy" id="315576"/>
    <lineage>
        <taxon>Eukaryota</taxon>
        <taxon>Metazoa</taxon>
        <taxon>Ecdysozoa</taxon>
        <taxon>Arthropoda</taxon>
        <taxon>Hexapoda</taxon>
        <taxon>Insecta</taxon>
        <taxon>Pterygota</taxon>
        <taxon>Neoptera</taxon>
        <taxon>Endopterygota</taxon>
        <taxon>Diptera</taxon>
        <taxon>Nematocera</taxon>
        <taxon>Chironomoidea</taxon>
        <taxon>Chironomidae</taxon>
        <taxon>Chironominae</taxon>
        <taxon>Chironomus</taxon>
    </lineage>
</organism>
<dbReference type="InterPro" id="IPR055072">
    <property type="entry name" value="Ferlin_DSRM"/>
</dbReference>
<keyword evidence="9" id="KW-1185">Reference proteome</keyword>
<evidence type="ECO:0000313" key="9">
    <source>
        <dbReference type="Proteomes" id="UP001153620"/>
    </source>
</evidence>
<dbReference type="OrthoDB" id="6755574at2759"/>
<dbReference type="AlphaFoldDB" id="A0A9P0IUJ9"/>
<dbReference type="Pfam" id="PF22901">
    <property type="entry name" value="dsrm_Ferlin"/>
    <property type="match status" value="1"/>
</dbReference>
<evidence type="ECO:0000256" key="4">
    <source>
        <dbReference type="ARBA" id="ARBA00022989"/>
    </source>
</evidence>
<evidence type="ECO:0000256" key="6">
    <source>
        <dbReference type="SAM" id="Phobius"/>
    </source>
</evidence>
<dbReference type="PANTHER" id="PTHR12546">
    <property type="entry name" value="FER-1-LIKE"/>
    <property type="match status" value="1"/>
</dbReference>
<comment type="subcellular location">
    <subcellularLocation>
        <location evidence="1">Membrane</location>
        <topology evidence="1">Single-pass membrane protein</topology>
    </subcellularLocation>
</comment>
<dbReference type="GO" id="GO:0007009">
    <property type="term" value="P:plasma membrane organization"/>
    <property type="evidence" value="ECO:0007669"/>
    <property type="project" value="TreeGrafter"/>
</dbReference>
<dbReference type="InterPro" id="IPR032362">
    <property type="entry name" value="Ferlin_C"/>
</dbReference>
<accession>A0A9P0IUJ9</accession>
<dbReference type="EMBL" id="OU895878">
    <property type="protein sequence ID" value="CAH1719275.1"/>
    <property type="molecule type" value="Genomic_DNA"/>
</dbReference>
<dbReference type="InterPro" id="IPR037725">
    <property type="entry name" value="C2F_Ferlin"/>
</dbReference>
<dbReference type="GO" id="GO:0016020">
    <property type="term" value="C:membrane"/>
    <property type="evidence" value="ECO:0007669"/>
    <property type="project" value="UniProtKB-SubCell"/>
</dbReference>
<reference evidence="8" key="1">
    <citation type="submission" date="2022-01" db="EMBL/GenBank/DDBJ databases">
        <authorList>
            <person name="King R."/>
        </authorList>
    </citation>
    <scope>NUCLEOTIDE SEQUENCE</scope>
</reference>
<protein>
    <recommendedName>
        <fullName evidence="7">C2 domain-containing protein</fullName>
    </recommendedName>
</protein>
<keyword evidence="3" id="KW-0677">Repeat</keyword>
<proteinExistence type="predicted"/>
<name>A0A9P0IUJ9_9DIPT</name>
<dbReference type="Pfam" id="PF16165">
    <property type="entry name" value="Ferlin_C"/>
    <property type="match status" value="1"/>
</dbReference>
<dbReference type="SUPFAM" id="SSF49562">
    <property type="entry name" value="C2 domain (Calcium/lipid-binding domain, CaLB)"/>
    <property type="match status" value="2"/>
</dbReference>
<sequence length="522" mass="60780">MEPAFAPTLPLNDPIHVLVRVYIVKATDLHPMDLNGKADPYVILQLGSKKISDKENYVSKQLNPVFGKCFEIECCFPQDSMLTVQIFDWDLVGSDDLIGETRIDLENRFYSKHRATCGLAKKYEDSGYNQWRDPMKPTQILLKLCKDNKLENPHYFQDRVIIGRYCMTFTKEEVIAWNSPTTCKYRDEHLALAVLHRWDEIPRVGCKIVPEHIEARPLYNPDKPGIEQGKIELWVDMFPMDMPLPGPPVDISPRKPKSYELRIIVWNTDDVVLEDDAFFSGEKMSDIYVKGWLKGPQDVQSTDIHYRSLTGEGNFNWRFIFPFEYLAAEERIVLSRKESLFSWDETEVKIPARLELQVWDADHFSADDFLGAISLNLTRFPRGAKSSKLCTLDMLKTDNVPMINIFKQKRVRGWWPFFIKKENDEMELTGKVEAEFQLLTKEEAEKNPAGYGRNEPDGLEKPNRPDASFMWFLNPLKSIRYIIWHNYKWKILKGLLFLCITFMILLFFYSIPGYTVKKLLGA</sequence>
<dbReference type="InterPro" id="IPR037724">
    <property type="entry name" value="C2E_Ferlin"/>
</dbReference>
<dbReference type="PROSITE" id="PS50004">
    <property type="entry name" value="C2"/>
    <property type="match status" value="2"/>
</dbReference>
<keyword evidence="4 6" id="KW-1133">Transmembrane helix</keyword>
<keyword evidence="2 6" id="KW-0812">Transmembrane</keyword>
<dbReference type="Proteomes" id="UP001153620">
    <property type="component" value="Chromosome 2"/>
</dbReference>
<evidence type="ECO:0000313" key="8">
    <source>
        <dbReference type="EMBL" id="CAH1719275.1"/>
    </source>
</evidence>
<dbReference type="InterPro" id="IPR000008">
    <property type="entry name" value="C2_dom"/>
</dbReference>
<dbReference type="Pfam" id="PF00168">
    <property type="entry name" value="C2"/>
    <property type="match status" value="1"/>
</dbReference>
<dbReference type="SMART" id="SM00239">
    <property type="entry name" value="C2"/>
    <property type="match status" value="2"/>
</dbReference>
<feature type="domain" description="C2" evidence="7">
    <location>
        <begin position="1"/>
        <end position="118"/>
    </location>
</feature>
<feature type="domain" description="C2" evidence="7">
    <location>
        <begin position="243"/>
        <end position="391"/>
    </location>
</feature>
<dbReference type="PRINTS" id="PR00360">
    <property type="entry name" value="C2DOMAIN"/>
</dbReference>
<reference evidence="8" key="2">
    <citation type="submission" date="2022-10" db="EMBL/GenBank/DDBJ databases">
        <authorList>
            <consortium name="ENA_rothamsted_submissions"/>
            <consortium name="culmorum"/>
            <person name="King R."/>
        </authorList>
    </citation>
    <scope>NUCLEOTIDE SEQUENCE</scope>
</reference>
<feature type="transmembrane region" description="Helical" evidence="6">
    <location>
        <begin position="491"/>
        <end position="511"/>
    </location>
</feature>
<gene>
    <name evidence="8" type="ORF">CHIRRI_LOCUS6601</name>
</gene>
<evidence type="ECO:0000256" key="5">
    <source>
        <dbReference type="ARBA" id="ARBA00023136"/>
    </source>
</evidence>
<dbReference type="Gene3D" id="2.60.40.150">
    <property type="entry name" value="C2 domain"/>
    <property type="match status" value="2"/>
</dbReference>
<dbReference type="InterPro" id="IPR037721">
    <property type="entry name" value="Ferlin"/>
</dbReference>
<evidence type="ECO:0000256" key="3">
    <source>
        <dbReference type="ARBA" id="ARBA00022737"/>
    </source>
</evidence>
<dbReference type="CDD" id="cd04037">
    <property type="entry name" value="C2E_Ferlin"/>
    <property type="match status" value="1"/>
</dbReference>
<dbReference type="CDD" id="cd08374">
    <property type="entry name" value="C2F_Ferlin"/>
    <property type="match status" value="1"/>
</dbReference>
<dbReference type="FunFam" id="2.60.40.150:FF:000054">
    <property type="entry name" value="otoferlin isoform X2"/>
    <property type="match status" value="1"/>
</dbReference>
<keyword evidence="5 6" id="KW-0472">Membrane</keyword>
<evidence type="ECO:0000256" key="2">
    <source>
        <dbReference type="ARBA" id="ARBA00022692"/>
    </source>
</evidence>
<dbReference type="PANTHER" id="PTHR12546:SF60">
    <property type="entry name" value="MISFIRE, ISOFORM F"/>
    <property type="match status" value="1"/>
</dbReference>
<evidence type="ECO:0000259" key="7">
    <source>
        <dbReference type="PROSITE" id="PS50004"/>
    </source>
</evidence>
<dbReference type="InterPro" id="IPR035892">
    <property type="entry name" value="C2_domain_sf"/>
</dbReference>
<evidence type="ECO:0000256" key="1">
    <source>
        <dbReference type="ARBA" id="ARBA00004167"/>
    </source>
</evidence>